<evidence type="ECO:0000313" key="3">
    <source>
        <dbReference type="Proteomes" id="UP001370348"/>
    </source>
</evidence>
<dbReference type="SUPFAM" id="SSF52540">
    <property type="entry name" value="P-loop containing nucleoside triphosphate hydrolases"/>
    <property type="match status" value="1"/>
</dbReference>
<dbReference type="EMBL" id="CP089984">
    <property type="protein sequence ID" value="WXB20037.1"/>
    <property type="molecule type" value="Genomic_DNA"/>
</dbReference>
<evidence type="ECO:0000313" key="2">
    <source>
        <dbReference type="EMBL" id="WXB20037.1"/>
    </source>
</evidence>
<feature type="domain" description="ORC1/DEAH AAA+ ATPase" evidence="1">
    <location>
        <begin position="20"/>
        <end position="165"/>
    </location>
</feature>
<protein>
    <submittedName>
        <fullName evidence="2">ATP-binding protein</fullName>
    </submittedName>
</protein>
<dbReference type="Gene3D" id="3.40.50.300">
    <property type="entry name" value="P-loop containing nucleotide triphosphate hydrolases"/>
    <property type="match status" value="1"/>
</dbReference>
<keyword evidence="2" id="KW-0067">ATP-binding</keyword>
<name>A0ABZ2MBZ1_9BACT</name>
<keyword evidence="3" id="KW-1185">Reference proteome</keyword>
<evidence type="ECO:0000259" key="1">
    <source>
        <dbReference type="Pfam" id="PF13401"/>
    </source>
</evidence>
<gene>
    <name evidence="2" type="ORF">LZC94_22780</name>
</gene>
<dbReference type="InterPro" id="IPR027417">
    <property type="entry name" value="P-loop_NTPase"/>
</dbReference>
<dbReference type="RefSeq" id="WP_394829637.1">
    <property type="nucleotide sequence ID" value="NZ_CP089984.1"/>
</dbReference>
<dbReference type="Proteomes" id="UP001370348">
    <property type="component" value="Chromosome"/>
</dbReference>
<dbReference type="Pfam" id="PF13401">
    <property type="entry name" value="AAA_22"/>
    <property type="match status" value="1"/>
</dbReference>
<sequence>MIPPMQRLPEARRYIDQGDYLVLHAPRQTGKTTALHAFARALTAEGVYAALHFSCEAAEPAQDDFAEAQRAILSSISLSANIHLPTELRPPASWPAEPDSTLLSLGLTAWAQQCPRPLVLFFDEIDALRGESLRSVLRQLRRGFFDRPHQAPHAVILCGLRDVRDYKAASGGDPSRLGTSSPFNIKLASLRLRDFTEGEVRALYQQHIDRTGQPIDEDALSRIWELTRGQPWLTNAIGREILEEMSILPPARITREHIEQAKERLILARATHLDSLVARLHEDRVRRILEPVLAGTTSTALDTYEDDFQYVVDLGLVAAGPTVEIANPIYREVITRILASGVERQIPLETKSFVRPDGHLDMEKMLTEFTRFWVEHGEILASAMSYHEVAPQLVLMAFLQRIVNGGGYIEREVGVGRGRIDLLVRWPLPDKTGWQREAIELKVWREGRPDPLPEGLAQLEGYLTRLGLHHGFLAIFDRRRQAPPLTERTRVEKTRTAGGRETVLLRA</sequence>
<proteinExistence type="predicted"/>
<organism evidence="2 3">
    <name type="scientific">Pendulispora albinea</name>
    <dbReference type="NCBI Taxonomy" id="2741071"/>
    <lineage>
        <taxon>Bacteria</taxon>
        <taxon>Pseudomonadati</taxon>
        <taxon>Myxococcota</taxon>
        <taxon>Myxococcia</taxon>
        <taxon>Myxococcales</taxon>
        <taxon>Sorangiineae</taxon>
        <taxon>Pendulisporaceae</taxon>
        <taxon>Pendulispora</taxon>
    </lineage>
</organism>
<dbReference type="InterPro" id="IPR049945">
    <property type="entry name" value="AAA_22"/>
</dbReference>
<reference evidence="2 3" key="1">
    <citation type="submission" date="2021-12" db="EMBL/GenBank/DDBJ databases">
        <title>Discovery of the Pendulisporaceae a myxobacterial family with distinct sporulation behavior and unique specialized metabolism.</title>
        <authorList>
            <person name="Garcia R."/>
            <person name="Popoff A."/>
            <person name="Bader C.D."/>
            <person name="Loehr J."/>
            <person name="Walesch S."/>
            <person name="Walt C."/>
            <person name="Boldt J."/>
            <person name="Bunk B."/>
            <person name="Haeckl F.J.F.P.J."/>
            <person name="Gunesch A.P."/>
            <person name="Birkelbach J."/>
            <person name="Nuebel U."/>
            <person name="Pietschmann T."/>
            <person name="Bach T."/>
            <person name="Mueller R."/>
        </authorList>
    </citation>
    <scope>NUCLEOTIDE SEQUENCE [LARGE SCALE GENOMIC DNA]</scope>
    <source>
        <strain evidence="2 3">MSr11954</strain>
    </source>
</reference>
<accession>A0ABZ2MBZ1</accession>
<keyword evidence="2" id="KW-0547">Nucleotide-binding</keyword>
<dbReference type="GO" id="GO:0005524">
    <property type="term" value="F:ATP binding"/>
    <property type="evidence" value="ECO:0007669"/>
    <property type="project" value="UniProtKB-KW"/>
</dbReference>